<feature type="domain" description="Inositolphosphotransferase Aur1/Ipt1" evidence="2">
    <location>
        <begin position="30"/>
        <end position="190"/>
    </location>
</feature>
<accession>A0A4R6Z0I1</accession>
<evidence type="ECO:0000259" key="2">
    <source>
        <dbReference type="Pfam" id="PF14378"/>
    </source>
</evidence>
<name>A0A4R6Z0I1_9GAMM</name>
<gene>
    <name evidence="3" type="ORF">DFR29_105208</name>
</gene>
<dbReference type="RefSeq" id="WP_133818528.1">
    <property type="nucleotide sequence ID" value="NZ_SNZH01000005.1"/>
</dbReference>
<evidence type="ECO:0000313" key="4">
    <source>
        <dbReference type="Proteomes" id="UP000295293"/>
    </source>
</evidence>
<organism evidence="3 4">
    <name type="scientific">Tahibacter aquaticus</name>
    <dbReference type="NCBI Taxonomy" id="520092"/>
    <lineage>
        <taxon>Bacteria</taxon>
        <taxon>Pseudomonadati</taxon>
        <taxon>Pseudomonadota</taxon>
        <taxon>Gammaproteobacteria</taxon>
        <taxon>Lysobacterales</taxon>
        <taxon>Rhodanobacteraceae</taxon>
        <taxon>Tahibacter</taxon>
    </lineage>
</organism>
<proteinExistence type="predicted"/>
<dbReference type="Proteomes" id="UP000295293">
    <property type="component" value="Unassembled WGS sequence"/>
</dbReference>
<dbReference type="GO" id="GO:0016020">
    <property type="term" value="C:membrane"/>
    <property type="evidence" value="ECO:0007669"/>
    <property type="project" value="UniProtKB-SubCell"/>
</dbReference>
<dbReference type="Pfam" id="PF14378">
    <property type="entry name" value="PAP2_3"/>
    <property type="match status" value="1"/>
</dbReference>
<keyword evidence="1" id="KW-1133">Transmembrane helix</keyword>
<protein>
    <submittedName>
        <fullName evidence="3">PAP2 superfamily protein</fullName>
    </submittedName>
</protein>
<keyword evidence="1" id="KW-0812">Transmembrane</keyword>
<feature type="transmembrane region" description="Helical" evidence="1">
    <location>
        <begin position="82"/>
        <end position="100"/>
    </location>
</feature>
<dbReference type="Gene3D" id="1.20.144.10">
    <property type="entry name" value="Phosphatidic acid phosphatase type 2/haloperoxidase"/>
    <property type="match status" value="1"/>
</dbReference>
<keyword evidence="1" id="KW-0472">Membrane</keyword>
<dbReference type="EMBL" id="SNZH01000005">
    <property type="protein sequence ID" value="TDR45025.1"/>
    <property type="molecule type" value="Genomic_DNA"/>
</dbReference>
<dbReference type="AlphaFoldDB" id="A0A4R6Z0I1"/>
<evidence type="ECO:0000313" key="3">
    <source>
        <dbReference type="EMBL" id="TDR45025.1"/>
    </source>
</evidence>
<dbReference type="SUPFAM" id="SSF48317">
    <property type="entry name" value="Acid phosphatase/Vanadium-dependent haloperoxidase"/>
    <property type="match status" value="1"/>
</dbReference>
<reference evidence="3 4" key="1">
    <citation type="submission" date="2019-03" db="EMBL/GenBank/DDBJ databases">
        <title>Genomic Encyclopedia of Type Strains, Phase IV (KMG-IV): sequencing the most valuable type-strain genomes for metagenomic binning, comparative biology and taxonomic classification.</title>
        <authorList>
            <person name="Goeker M."/>
        </authorList>
    </citation>
    <scope>NUCLEOTIDE SEQUENCE [LARGE SCALE GENOMIC DNA]</scope>
    <source>
        <strain evidence="3 4">DSM 21667</strain>
    </source>
</reference>
<keyword evidence="4" id="KW-1185">Reference proteome</keyword>
<dbReference type="InterPro" id="IPR026841">
    <property type="entry name" value="Aur1/Ipt1"/>
</dbReference>
<dbReference type="InterPro" id="IPR036938">
    <property type="entry name" value="PAP2/HPO_sf"/>
</dbReference>
<feature type="transmembrane region" description="Helical" evidence="1">
    <location>
        <begin position="175"/>
        <end position="196"/>
    </location>
</feature>
<feature type="transmembrane region" description="Helical" evidence="1">
    <location>
        <begin position="47"/>
        <end position="70"/>
    </location>
</feature>
<comment type="caution">
    <text evidence="3">The sequence shown here is derived from an EMBL/GenBank/DDBJ whole genome shotgun (WGS) entry which is preliminary data.</text>
</comment>
<evidence type="ECO:0000256" key="1">
    <source>
        <dbReference type="SAM" id="Phobius"/>
    </source>
</evidence>
<dbReference type="OrthoDB" id="6024064at2"/>
<sequence>MQLPAIRAGRIGLALLLGYLLFCLLYLGSHALRLQPPVALQRGSIDAAIPLLDWSIWIYLSQFLLLPLAIVKARDDADRSRVFYACLLATLIAASVFLIWPTQLQRPAQPTTGLTGLAWALLFARDVDGNCFPSLHVALATLSGLALWRRGWRLLACSWPALIAVATLTTKQHVVWDTLAGTALAVLAWILTPRLFRYD</sequence>